<protein>
    <submittedName>
        <fullName evidence="4">Nitronate monooxygenase</fullName>
    </submittedName>
</protein>
<dbReference type="GO" id="GO:0018580">
    <property type="term" value="F:nitronate monooxygenase activity"/>
    <property type="evidence" value="ECO:0007669"/>
    <property type="project" value="InterPro"/>
</dbReference>
<keyword evidence="1" id="KW-0285">Flavoprotein</keyword>
<evidence type="ECO:0000256" key="3">
    <source>
        <dbReference type="ARBA" id="ARBA00023002"/>
    </source>
</evidence>
<dbReference type="PANTHER" id="PTHR32332:SF20">
    <property type="entry name" value="2-NITROPROPANE DIOXYGENASE-LIKE PROTEIN"/>
    <property type="match status" value="1"/>
</dbReference>
<evidence type="ECO:0000313" key="5">
    <source>
        <dbReference type="Proteomes" id="UP001214976"/>
    </source>
</evidence>
<evidence type="ECO:0000313" key="4">
    <source>
        <dbReference type="EMBL" id="MDG2950173.1"/>
    </source>
</evidence>
<keyword evidence="2" id="KW-0288">FMN</keyword>
<evidence type="ECO:0000256" key="1">
    <source>
        <dbReference type="ARBA" id="ARBA00022630"/>
    </source>
</evidence>
<keyword evidence="3" id="KW-0560">Oxidoreductase</keyword>
<dbReference type="EMBL" id="JARQTW010000010">
    <property type="protein sequence ID" value="MDG2950173.1"/>
    <property type="molecule type" value="Genomic_DNA"/>
</dbReference>
<keyword evidence="4" id="KW-0503">Monooxygenase</keyword>
<reference evidence="4" key="1">
    <citation type="submission" date="2023-03" db="EMBL/GenBank/DDBJ databases">
        <title>Classification of Bisgaard taxon 6 and taxon 10 as Exercitatus varius gen. nov., spec. nov.</title>
        <authorList>
            <person name="Christensen H."/>
        </authorList>
    </citation>
    <scope>NUCLEOTIDE SEQUENCE</scope>
    <source>
        <strain evidence="4">86116</strain>
    </source>
</reference>
<dbReference type="InterPro" id="IPR004136">
    <property type="entry name" value="NMO"/>
</dbReference>
<dbReference type="Gene3D" id="3.20.20.70">
    <property type="entry name" value="Aldolase class I"/>
    <property type="match status" value="1"/>
</dbReference>
<name>A0AAW6QDD5_9PAST</name>
<dbReference type="SUPFAM" id="SSF51412">
    <property type="entry name" value="Inosine monophosphate dehydrogenase (IMPDH)"/>
    <property type="match status" value="1"/>
</dbReference>
<evidence type="ECO:0000256" key="2">
    <source>
        <dbReference type="ARBA" id="ARBA00022643"/>
    </source>
</evidence>
<comment type="caution">
    <text evidence="4">The sequence shown here is derived from an EMBL/GenBank/DDBJ whole genome shotgun (WGS) entry which is preliminary data.</text>
</comment>
<dbReference type="RefSeq" id="WP_317477237.1">
    <property type="nucleotide sequence ID" value="NZ_JARQTW010000010.1"/>
</dbReference>
<dbReference type="PANTHER" id="PTHR32332">
    <property type="entry name" value="2-NITROPROPANE DIOXYGENASE"/>
    <property type="match status" value="1"/>
</dbReference>
<accession>A0AAW6QDD5</accession>
<sequence length="324" mass="34297">MKKSVTEILGIEKPLVQGPMSWVTNAEFVAAVSNAGGLGVLGPNAGQTELTADPIETAERMRREIRKTKTLTNKPFGVNLAPNPDQSKDPWTRPILNVIKEEKVPAIVWMGVADGTVLPEMFQELKDAGVKIIYRAITPTIENTQKAEAAGADVIVATGFDEGGLMPEKAIGTFVIVPMIADTVKNVPVLAAGGITDTRTAKAAFALGADGIFVGTALLATVENPTHQNVKEAILRSTAEDLALFKAPPTFVRSLPGKLTDKLVELYQSGASDAEIGKTLGGMSGFNVGMMQGDFDNGWGCFGLGVAQIHEIKTVKEVIESLLA</sequence>
<gene>
    <name evidence="4" type="ORF">P7M15_06525</name>
</gene>
<dbReference type="Proteomes" id="UP001214976">
    <property type="component" value="Unassembled WGS sequence"/>
</dbReference>
<dbReference type="Pfam" id="PF03060">
    <property type="entry name" value="NMO"/>
    <property type="match status" value="1"/>
</dbReference>
<dbReference type="InterPro" id="IPR013785">
    <property type="entry name" value="Aldolase_TIM"/>
</dbReference>
<organism evidence="4 5">
    <name type="scientific">Exercitatus varius</name>
    <dbReference type="NCBI Taxonomy" id="67857"/>
    <lineage>
        <taxon>Bacteria</taxon>
        <taxon>Pseudomonadati</taxon>
        <taxon>Pseudomonadota</taxon>
        <taxon>Gammaproteobacteria</taxon>
        <taxon>Pasteurellales</taxon>
        <taxon>Pasteurellaceae</taxon>
        <taxon>Exercitatus</taxon>
    </lineage>
</organism>
<dbReference type="CDD" id="cd04730">
    <property type="entry name" value="NPD_like"/>
    <property type="match status" value="1"/>
</dbReference>
<dbReference type="AlphaFoldDB" id="A0AAW6QDD5"/>
<proteinExistence type="predicted"/>